<evidence type="ECO:0000256" key="7">
    <source>
        <dbReference type="ARBA" id="ARBA00022918"/>
    </source>
</evidence>
<keyword evidence="7" id="KW-0695">RNA-directed DNA polymerase</keyword>
<keyword evidence="3" id="KW-0255">Endonuclease</keyword>
<keyword evidence="8" id="KW-0548">Nucleotidyltransferase</keyword>
<evidence type="ECO:0000256" key="6">
    <source>
        <dbReference type="ARBA" id="ARBA00022908"/>
    </source>
</evidence>
<dbReference type="InterPro" id="IPR039537">
    <property type="entry name" value="Retrotran_Ty1/copia-like"/>
</dbReference>
<evidence type="ECO:0000313" key="12">
    <source>
        <dbReference type="Proteomes" id="UP000077202"/>
    </source>
</evidence>
<dbReference type="GO" id="GO:0046872">
    <property type="term" value="F:metal ion binding"/>
    <property type="evidence" value="ECO:0007669"/>
    <property type="project" value="UniProtKB-KW"/>
</dbReference>
<organism evidence="11 12">
    <name type="scientific">Marchantia polymorpha subsp. ruderalis</name>
    <dbReference type="NCBI Taxonomy" id="1480154"/>
    <lineage>
        <taxon>Eukaryota</taxon>
        <taxon>Viridiplantae</taxon>
        <taxon>Streptophyta</taxon>
        <taxon>Embryophyta</taxon>
        <taxon>Marchantiophyta</taxon>
        <taxon>Marchantiopsida</taxon>
        <taxon>Marchantiidae</taxon>
        <taxon>Marchantiales</taxon>
        <taxon>Marchantiaceae</taxon>
        <taxon>Marchantia</taxon>
    </lineage>
</organism>
<keyword evidence="9" id="KW-0233">DNA recombination</keyword>
<keyword evidence="4" id="KW-0378">Hydrolase</keyword>
<dbReference type="PANTHER" id="PTHR42648:SF11">
    <property type="entry name" value="TRANSPOSON TY4-P GAG-POL POLYPROTEIN"/>
    <property type="match status" value="1"/>
</dbReference>
<dbReference type="GO" id="GO:0003964">
    <property type="term" value="F:RNA-directed DNA polymerase activity"/>
    <property type="evidence" value="ECO:0007669"/>
    <property type="project" value="UniProtKB-KW"/>
</dbReference>
<evidence type="ECO:0000313" key="11">
    <source>
        <dbReference type="EMBL" id="OAE21677.1"/>
    </source>
</evidence>
<dbReference type="GO" id="GO:0016787">
    <property type="term" value="F:hydrolase activity"/>
    <property type="evidence" value="ECO:0007669"/>
    <property type="project" value="UniProtKB-KW"/>
</dbReference>
<sequence length="306" mass="35100">MHKVKALNVRVRYLRSDNGGEYISKEFGEYCKAEGITRHLTTIYTSQQNAVCERLNRTVLKKVRSMMSQSGLPYKFWAEAVNTAVYLINLSPSSAIDFSTPFELRHKRVADYNRIRIFGCTAYPLIPKEHRTKLDPTSKKCRFLGYASGVKSYKLWDLVAYRDDDGNALILEEGEPSSYREAQASTDKLEWDAAMERETTRLGKRELMSKIPYDKAVGSLMYLMISTRPDNLAMAMGKISRYMSNPGKMQWEAVKWILRQTVSHKKIELVKIDGKLNPADAFTKVSTLESFARHRSTLQIVDVEQK</sequence>
<dbReference type="SUPFAM" id="SSF53098">
    <property type="entry name" value="Ribonuclease H-like"/>
    <property type="match status" value="1"/>
</dbReference>
<dbReference type="EMBL" id="LVLJ01003355">
    <property type="protein sequence ID" value="OAE21677.1"/>
    <property type="molecule type" value="Genomic_DNA"/>
</dbReference>
<evidence type="ECO:0000256" key="2">
    <source>
        <dbReference type="ARBA" id="ARBA00022723"/>
    </source>
</evidence>
<reference evidence="11" key="1">
    <citation type="submission" date="2016-03" db="EMBL/GenBank/DDBJ databases">
        <title>Mechanisms controlling the formation of the plant cell surface in tip-growing cells are functionally conserved among land plants.</title>
        <authorList>
            <person name="Honkanen S."/>
            <person name="Jones V.A."/>
            <person name="Morieri G."/>
            <person name="Champion C."/>
            <person name="Hetherington A.J."/>
            <person name="Kelly S."/>
            <person name="Saint-Marcoux D."/>
            <person name="Proust H."/>
            <person name="Prescott H."/>
            <person name="Dolan L."/>
        </authorList>
    </citation>
    <scope>NUCLEOTIDE SEQUENCE [LARGE SCALE GENOMIC DNA]</scope>
    <source>
        <tissue evidence="11">Whole gametophyte</tissue>
    </source>
</reference>
<dbReference type="Pfam" id="PF25597">
    <property type="entry name" value="SH3_retrovirus"/>
    <property type="match status" value="1"/>
</dbReference>
<evidence type="ECO:0000256" key="5">
    <source>
        <dbReference type="ARBA" id="ARBA00022842"/>
    </source>
</evidence>
<proteinExistence type="predicted"/>
<dbReference type="PROSITE" id="PS50994">
    <property type="entry name" value="INTEGRASE"/>
    <property type="match status" value="1"/>
</dbReference>
<dbReference type="Gene3D" id="3.30.420.10">
    <property type="entry name" value="Ribonuclease H-like superfamily/Ribonuclease H"/>
    <property type="match status" value="1"/>
</dbReference>
<dbReference type="PANTHER" id="PTHR42648">
    <property type="entry name" value="TRANSPOSASE, PUTATIVE-RELATED"/>
    <property type="match status" value="1"/>
</dbReference>
<evidence type="ECO:0000256" key="8">
    <source>
        <dbReference type="ARBA" id="ARBA00022932"/>
    </source>
</evidence>
<feature type="domain" description="Integrase catalytic" evidence="10">
    <location>
        <begin position="1"/>
        <end position="109"/>
    </location>
</feature>
<dbReference type="GO" id="GO:0003887">
    <property type="term" value="F:DNA-directed DNA polymerase activity"/>
    <property type="evidence" value="ECO:0007669"/>
    <property type="project" value="UniProtKB-KW"/>
</dbReference>
<name>A0A176VM40_MARPO</name>
<keyword evidence="5" id="KW-0460">Magnesium</keyword>
<keyword evidence="1" id="KW-0540">Nuclease</keyword>
<dbReference type="AlphaFoldDB" id="A0A176VM40"/>
<evidence type="ECO:0000256" key="9">
    <source>
        <dbReference type="ARBA" id="ARBA00023172"/>
    </source>
</evidence>
<dbReference type="InterPro" id="IPR001584">
    <property type="entry name" value="Integrase_cat-core"/>
</dbReference>
<dbReference type="GO" id="GO:0004519">
    <property type="term" value="F:endonuclease activity"/>
    <property type="evidence" value="ECO:0007669"/>
    <property type="project" value="UniProtKB-KW"/>
</dbReference>
<keyword evidence="8" id="KW-0808">Transferase</keyword>
<dbReference type="InterPro" id="IPR057670">
    <property type="entry name" value="SH3_retrovirus"/>
</dbReference>
<evidence type="ECO:0000256" key="1">
    <source>
        <dbReference type="ARBA" id="ARBA00022722"/>
    </source>
</evidence>
<dbReference type="GO" id="GO:0003676">
    <property type="term" value="F:nucleic acid binding"/>
    <property type="evidence" value="ECO:0007669"/>
    <property type="project" value="InterPro"/>
</dbReference>
<keyword evidence="2" id="KW-0479">Metal-binding</keyword>
<evidence type="ECO:0000259" key="10">
    <source>
        <dbReference type="PROSITE" id="PS50994"/>
    </source>
</evidence>
<dbReference type="InterPro" id="IPR012337">
    <property type="entry name" value="RNaseH-like_sf"/>
</dbReference>
<comment type="caution">
    <text evidence="11">The sequence shown here is derived from an EMBL/GenBank/DDBJ whole genome shotgun (WGS) entry which is preliminary data.</text>
</comment>
<evidence type="ECO:0000256" key="4">
    <source>
        <dbReference type="ARBA" id="ARBA00022801"/>
    </source>
</evidence>
<dbReference type="GO" id="GO:0006310">
    <property type="term" value="P:DNA recombination"/>
    <property type="evidence" value="ECO:0007669"/>
    <property type="project" value="UniProtKB-KW"/>
</dbReference>
<dbReference type="GO" id="GO:0015074">
    <property type="term" value="P:DNA integration"/>
    <property type="evidence" value="ECO:0007669"/>
    <property type="project" value="UniProtKB-KW"/>
</dbReference>
<keyword evidence="8" id="KW-0239">DNA-directed DNA polymerase</keyword>
<accession>A0A176VM40</accession>
<dbReference type="InterPro" id="IPR036397">
    <property type="entry name" value="RNaseH_sf"/>
</dbReference>
<protein>
    <recommendedName>
        <fullName evidence="10">Integrase catalytic domain-containing protein</fullName>
    </recommendedName>
</protein>
<keyword evidence="12" id="KW-1185">Reference proteome</keyword>
<evidence type="ECO:0000256" key="3">
    <source>
        <dbReference type="ARBA" id="ARBA00022759"/>
    </source>
</evidence>
<dbReference type="Proteomes" id="UP000077202">
    <property type="component" value="Unassembled WGS sequence"/>
</dbReference>
<keyword evidence="6" id="KW-0229">DNA integration</keyword>
<gene>
    <name evidence="11" type="ORF">AXG93_4170s1180</name>
</gene>